<evidence type="ECO:0000313" key="9">
    <source>
        <dbReference type="Proteomes" id="UP000076408"/>
    </source>
</evidence>
<keyword evidence="5" id="KW-0325">Glycoprotein</keyword>
<dbReference type="InterPro" id="IPR019819">
    <property type="entry name" value="Carboxylesterase_B_CS"/>
</dbReference>
<dbReference type="EC" id="3.1.1.1" evidence="6"/>
<dbReference type="Pfam" id="PF00135">
    <property type="entry name" value="COesterase"/>
    <property type="match status" value="4"/>
</dbReference>
<dbReference type="SUPFAM" id="SSF53474">
    <property type="entry name" value="alpha/beta-Hydrolases"/>
    <property type="match status" value="4"/>
</dbReference>
<name>A0A182YNK8_ANOST</name>
<evidence type="ECO:0000256" key="1">
    <source>
        <dbReference type="ARBA" id="ARBA00005964"/>
    </source>
</evidence>
<sequence length="2216" mass="245447">MRNVDRVNVKVRQGTVCGVKEKLPNGGTFCAFRGIPYAKPPVGELRFRAPQPLERFPYPVLDCSVERDVCFSRNMFTQELEGSEDCLHLNVYTPTVDSRDKPLPVMVFIHGGAFLFGSGNSDCYSPEYLLQEEVIVVTLNYRLGSLGFLHLPSHGIEGNAGLKDQLMVLRWVQQNIAQFNGDPNNVTLFGESAGAASVHLHLLSPVSQKFFHKAICQSGISTMEWVMQQDSINRTRCLARHIYADAKTDDQVYQTLMSADKAQLMGLMVQTLSADEKRRGLPMPFKPVVEEGAHGPDTVVPVHPFVAMQQPNRIPSIPIIFGNNDREGTIMMMDAMKKLDLYENDMARMIPRTVNVAPGSAAAEQLGQEVRQFYCGAKGVTQETVNELADLMTDYHFGILANTCAELHARYQPASPMFYYQFSYDGELNMYKKLLQLTIPGACHADELSYLFLMRLANFDVKPDTEAGRVRQLMCRLWTNFAKCGHPTPAADRDNLPCQWEPVDKVAPGASVPFRLKCLDIGADTKMILDPAKDPARIDRNPMAEHCIVEVSSGLIKGSITRLPGDAAAPCYSFKGIPYAIPPVGPLRFRTPQPLPRHPDGLLDCTTERAVSLASSYLPPDAQLTSEDCLFLNVYSPINPHDGGRTAGVPVMVWLHGGAFCTGSGDSSIYHPEWLVAQGVLVVTVNYRLGPAGFLCLPSLGIYGNMGLKDQRLALEWVRTNVRSFGGDAGNVTLFGESAGAVSAHLHSLSERSNGLFQRVICQSGVATSSITFQKHPERKARRLAEYFGCPAGASDATVLETLANVDPALLAKSQKEALTPYEKTLDSVYPFRPVVESPESVDAIITEDVFEVLRRSADGPGKPMMIGVNSEEALYKINTFRQHLQRYAEDKCRFVPELLNVPDDERSLVAQRIIDFYCGPAGVCLEKELELSRIFTDTLYLIPAVQAAELQLAHRQGDIFFYHFGTETELNKFRQLWKVPAEYRGASHADDVCYLFSSSYLGTDSVPKDSPAWRLRKAMCCLWTSFAKTGVPRTEDADWTALRQPDGESFRLSALEIGHEMRMMVIRKLYVPPTVVKTNPLLPPPAVDPNFLPPATAYQPPAEDLPIIVEPESTSNGGPLVFADDVELELEPGKIVGRRKVLPNGSEYFSYQGIPYAEPPVGALRFKSPVPVEKFAEQPLQCGAEKGICLGVMSLPAGTTGGEDCLYLNVYTTSGPSETLGMLKPVMVWIHGGGFYTGSANSDFYGPEFLLQHGVVLVTLNYRLGPLGFLALPSVGIHGNQGLKDQQLALRWVHDNITRFGGDPTNVTLFGESAGSASVNWHYLCPQSRQYFHKAICQSGSVLCPWGLQYQPEGKARKLAAVLGYAGEDDAGVLETLLNASAEDLVSNSAKAFEETEKSIYFVSPFIPSIEDPSSEDAIITQRGEELLKQPNVTTIPLIHGLTSAEGLVFYGPLQQLFDELAGNLAMMLPLDFGVPRDFAPAVVEELRQFYFQDKPIERDELPRLLNLVGDVGFNFPVCAAAELHSRYQQEAPLYFYRFSYENELNQMRKQFNVPDGTPGAAHADELPYLFSGSEFTVQVEPGSGPDLARTLLCRLWTNFAKFGNPTPDGDDVGFQWEPLPPTAAGEPFVLRALDLNEQVEVPSARIMVKVAQGSIYGTKDRLPNGKPYYCFKGIPYAKPPVGKLRFAAPVPIEKYAVSYLDCSRERSSCLGRDVITREITGSEDGLFLNVYTPALGRVVKATECQLLPVMVFFHGGGMTGGNGDSGMYLPDYLVQEGVVVVTVNYRLGVLGFLCLPQAGIEGNAGLKDQRLALQWIQQNAQTFGGDAANVTIFGASSGGSNVLMHCFSERSRPYFHKAIAQSATIFADLIYQTEPEERARSLARVFGYEGTSDEGALGTLRDVPARRLYEAQFLVLSDREREYEPIFQFPFTAVIEREESADAVLLKTPMEYLREDGRMTVPVLCGYNDKEGMLELVDMIKNLSVYNSRPEKFICRSFDVDYFSPAARALGAEVKKHYFGEMVIGRGNLNQLVDLLTDRFVVGYYVLCKLWSEHQANTPLYSYRFTYEGSLNKGKELLKFQHLPGACHIDEVYYLFSSPLLRTEIPPSDAAYRMRQLMVRMWTNFAKHSDPTPPSDQASMPCRWEPMRAVPGTNGEPTNYTVLSIGKELSMTTLPELARMSKFLEVTERCNGTIDNFVIPRIDSGPERSKKRSS</sequence>
<dbReference type="InterPro" id="IPR002018">
    <property type="entry name" value="CarbesteraseB"/>
</dbReference>
<proteinExistence type="inferred from homology"/>
<comment type="similarity">
    <text evidence="1">Belongs to the type-B carboxylesterase/lipase family.</text>
</comment>
<dbReference type="VEuPathDB" id="VectorBase:ASTEI20_041705"/>
<evidence type="ECO:0000256" key="6">
    <source>
        <dbReference type="ARBA" id="ARBA00039155"/>
    </source>
</evidence>
<dbReference type="FunFam" id="3.40.50.1820:FF:000092">
    <property type="entry name" value="Carboxylic ester hydrolase"/>
    <property type="match status" value="3"/>
</dbReference>
<dbReference type="VEuPathDB" id="VectorBase:ASTE010341"/>
<dbReference type="OMA" id="NVYQYLF"/>
<dbReference type="PROSITE" id="PS00941">
    <property type="entry name" value="CARBOXYLESTERASE_B_2"/>
    <property type="match status" value="1"/>
</dbReference>
<organism evidence="8 9">
    <name type="scientific">Anopheles stephensi</name>
    <name type="common">Indo-Pakistan malaria mosquito</name>
    <dbReference type="NCBI Taxonomy" id="30069"/>
    <lineage>
        <taxon>Eukaryota</taxon>
        <taxon>Metazoa</taxon>
        <taxon>Ecdysozoa</taxon>
        <taxon>Arthropoda</taxon>
        <taxon>Hexapoda</taxon>
        <taxon>Insecta</taxon>
        <taxon>Pterygota</taxon>
        <taxon>Neoptera</taxon>
        <taxon>Endopterygota</taxon>
        <taxon>Diptera</taxon>
        <taxon>Nematocera</taxon>
        <taxon>Culicoidea</taxon>
        <taxon>Culicidae</taxon>
        <taxon>Anophelinae</taxon>
        <taxon>Anopheles</taxon>
    </lineage>
</organism>
<dbReference type="PANTHER" id="PTHR43142">
    <property type="entry name" value="CARBOXYLIC ESTER HYDROLASE"/>
    <property type="match status" value="1"/>
</dbReference>
<dbReference type="Gene3D" id="3.40.50.1820">
    <property type="entry name" value="alpha/beta hydrolase"/>
    <property type="match status" value="4"/>
</dbReference>
<dbReference type="PANTHER" id="PTHR43142:SF1">
    <property type="entry name" value="CARBOXYLIC ESTER HYDROLASE"/>
    <property type="match status" value="1"/>
</dbReference>
<dbReference type="PROSITE" id="PS00122">
    <property type="entry name" value="CARBOXYLESTERASE_B_1"/>
    <property type="match status" value="3"/>
</dbReference>
<keyword evidence="4" id="KW-1015">Disulfide bond</keyword>
<dbReference type="GO" id="GO:0106435">
    <property type="term" value="F:carboxylesterase activity"/>
    <property type="evidence" value="ECO:0007669"/>
    <property type="project" value="UniProtKB-EC"/>
</dbReference>
<evidence type="ECO:0000256" key="5">
    <source>
        <dbReference type="ARBA" id="ARBA00023180"/>
    </source>
</evidence>
<protein>
    <recommendedName>
        <fullName evidence="6">carboxylesterase</fullName>
        <ecNumber evidence="6">3.1.1.1</ecNumber>
    </recommendedName>
</protein>
<dbReference type="VEuPathDB" id="VectorBase:ASTEI10044"/>
<feature type="domain" description="Carboxylesterase type B" evidence="7">
    <location>
        <begin position="8"/>
        <end position="504"/>
    </location>
</feature>
<evidence type="ECO:0000259" key="7">
    <source>
        <dbReference type="Pfam" id="PF00135"/>
    </source>
</evidence>
<accession>A0A182YNK8</accession>
<evidence type="ECO:0000256" key="4">
    <source>
        <dbReference type="ARBA" id="ARBA00023157"/>
    </source>
</evidence>
<dbReference type="InterPro" id="IPR029058">
    <property type="entry name" value="AB_hydrolase_fold"/>
</dbReference>
<evidence type="ECO:0000256" key="2">
    <source>
        <dbReference type="ARBA" id="ARBA00022487"/>
    </source>
</evidence>
<keyword evidence="2" id="KW-0719">Serine esterase</keyword>
<feature type="domain" description="Carboxylesterase type B" evidence="7">
    <location>
        <begin position="1649"/>
        <end position="2172"/>
    </location>
</feature>
<dbReference type="VEuPathDB" id="VectorBase:ASTE010340"/>
<keyword evidence="9" id="KW-1185">Reference proteome</keyword>
<dbReference type="VEuPathDB" id="VectorBase:ASTEI20_040637"/>
<dbReference type="Proteomes" id="UP000076408">
    <property type="component" value="Unassembled WGS sequence"/>
</dbReference>
<evidence type="ECO:0000256" key="3">
    <source>
        <dbReference type="ARBA" id="ARBA00022801"/>
    </source>
</evidence>
<dbReference type="EnsemblMetazoa" id="ASTEI10044-RA">
    <property type="protein sequence ID" value="ASTEI10044-PA"/>
    <property type="gene ID" value="ASTEI10044"/>
</dbReference>
<reference evidence="8" key="2">
    <citation type="submission" date="2020-05" db="UniProtKB">
        <authorList>
            <consortium name="EnsemblMetazoa"/>
        </authorList>
    </citation>
    <scope>IDENTIFICATION</scope>
    <source>
        <strain evidence="8">Indian</strain>
    </source>
</reference>
<dbReference type="VEuPathDB" id="VectorBase:ASTEI20_044800"/>
<feature type="domain" description="Carboxylesterase type B" evidence="7">
    <location>
        <begin position="548"/>
        <end position="1050"/>
    </location>
</feature>
<evidence type="ECO:0000313" key="8">
    <source>
        <dbReference type="EnsemblMetazoa" id="ASTEI10044-PA"/>
    </source>
</evidence>
<feature type="domain" description="Carboxylesterase type B" evidence="7">
    <location>
        <begin position="1128"/>
        <end position="1624"/>
    </location>
</feature>
<dbReference type="STRING" id="30069.A0A182YNK8"/>
<dbReference type="InterPro" id="IPR019826">
    <property type="entry name" value="Carboxylesterase_B_AS"/>
</dbReference>
<keyword evidence="3" id="KW-0378">Hydrolase</keyword>
<reference evidence="9" key="1">
    <citation type="journal article" date="2014" name="Genome Biol.">
        <title>Genome analysis of a major urban malaria vector mosquito, Anopheles stephensi.</title>
        <authorList>
            <person name="Jiang X."/>
            <person name="Peery A."/>
            <person name="Hall A.B."/>
            <person name="Sharma A."/>
            <person name="Chen X.G."/>
            <person name="Waterhouse R.M."/>
            <person name="Komissarov A."/>
            <person name="Riehle M.M."/>
            <person name="Shouche Y."/>
            <person name="Sharakhova M.V."/>
            <person name="Lawson D."/>
            <person name="Pakpour N."/>
            <person name="Arensburger P."/>
            <person name="Davidson V.L."/>
            <person name="Eiglmeier K."/>
            <person name="Emrich S."/>
            <person name="George P."/>
            <person name="Kennedy R.C."/>
            <person name="Mane S.P."/>
            <person name="Maslen G."/>
            <person name="Oringanje C."/>
            <person name="Qi Y."/>
            <person name="Settlage R."/>
            <person name="Tojo M."/>
            <person name="Tubio J.M."/>
            <person name="Unger M.F."/>
            <person name="Wang B."/>
            <person name="Vernick K.D."/>
            <person name="Ribeiro J.M."/>
            <person name="James A.A."/>
            <person name="Michel K."/>
            <person name="Riehle M.A."/>
            <person name="Luckhart S."/>
            <person name="Sharakhov I.V."/>
            <person name="Tu Z."/>
        </authorList>
    </citation>
    <scope>NUCLEOTIDE SEQUENCE [LARGE SCALE GENOMIC DNA]</scope>
    <source>
        <strain evidence="9">Indian</strain>
    </source>
</reference>